<feature type="coiled-coil region" evidence="1">
    <location>
        <begin position="36"/>
        <end position="70"/>
    </location>
</feature>
<dbReference type="Gene3D" id="3.80.10.10">
    <property type="entry name" value="Ribonuclease Inhibitor"/>
    <property type="match status" value="1"/>
</dbReference>
<sequence length="557" mass="62804">MFIKSQLASRLNTNYVPSDAEVQEIRNTLTEPLRQLSLLDERLVQMQAAMDELTVQRASLKDEIDQHKALISPVRRIPQDILEEIFLSCLPTRQYMLIDARQAPLLLGHICRHWRAISHSIPRLWASLHIPWTTPVVDRVLQAPVPVSGFAEVIHGWLGRSGSMPQSLSIAFRETLPIEPIWQPLMAVFGRVHRLELLVGLKDDVGSDSDGFGDDLPEERVNDTLALLMGCRADDFPCLESLRISAMEDFGQTYWHDSELLQVFSLRRVSLEIRALSPTKLPLQWAELTELDLYCEEVCVSVLADFDGGLTAQDVLDIIGRCTKLVKCRLRITSSSLSSFNGNSTTAPILQSLVLLDCAMLMIRLAHFLDCLHLPSLHHLALDPVQGHASSPPEFLQAVGKHAQFLTSVDFAISLFSPETLLQFFALVSDLQRLRLRRGPDRNSKTEIDDGIVRQLTPSPSNAGLCPLLTELEFERCTAFSDDTLEEFITARMTSTRPLELVDIDFTRTMQREIWVDPTAGLRLLLKYANPIPPDRWTYHPREGFSFSSSSPPRLMV</sequence>
<dbReference type="EMBL" id="JARJLG010000005">
    <property type="protein sequence ID" value="KAJ7780747.1"/>
    <property type="molecule type" value="Genomic_DNA"/>
</dbReference>
<dbReference type="AlphaFoldDB" id="A0AAD7NYS3"/>
<gene>
    <name evidence="2" type="ORF">DFH07DRAFT_439107</name>
</gene>
<accession>A0AAD7NYS3</accession>
<reference evidence="2" key="1">
    <citation type="submission" date="2023-03" db="EMBL/GenBank/DDBJ databases">
        <title>Massive genome expansion in bonnet fungi (Mycena s.s.) driven by repeated elements and novel gene families across ecological guilds.</title>
        <authorList>
            <consortium name="Lawrence Berkeley National Laboratory"/>
            <person name="Harder C.B."/>
            <person name="Miyauchi S."/>
            <person name="Viragh M."/>
            <person name="Kuo A."/>
            <person name="Thoen E."/>
            <person name="Andreopoulos B."/>
            <person name="Lu D."/>
            <person name="Skrede I."/>
            <person name="Drula E."/>
            <person name="Henrissat B."/>
            <person name="Morin E."/>
            <person name="Kohler A."/>
            <person name="Barry K."/>
            <person name="LaButti K."/>
            <person name="Morin E."/>
            <person name="Salamov A."/>
            <person name="Lipzen A."/>
            <person name="Mereny Z."/>
            <person name="Hegedus B."/>
            <person name="Baldrian P."/>
            <person name="Stursova M."/>
            <person name="Weitz H."/>
            <person name="Taylor A."/>
            <person name="Grigoriev I.V."/>
            <person name="Nagy L.G."/>
            <person name="Martin F."/>
            <person name="Kauserud H."/>
        </authorList>
    </citation>
    <scope>NUCLEOTIDE SEQUENCE</scope>
    <source>
        <strain evidence="2">CBHHK188m</strain>
    </source>
</reference>
<evidence type="ECO:0000313" key="2">
    <source>
        <dbReference type="EMBL" id="KAJ7780747.1"/>
    </source>
</evidence>
<dbReference type="InterPro" id="IPR032675">
    <property type="entry name" value="LRR_dom_sf"/>
</dbReference>
<dbReference type="Proteomes" id="UP001215280">
    <property type="component" value="Unassembled WGS sequence"/>
</dbReference>
<dbReference type="SUPFAM" id="SSF52047">
    <property type="entry name" value="RNI-like"/>
    <property type="match status" value="1"/>
</dbReference>
<evidence type="ECO:0000256" key="1">
    <source>
        <dbReference type="SAM" id="Coils"/>
    </source>
</evidence>
<keyword evidence="3" id="KW-1185">Reference proteome</keyword>
<organism evidence="2 3">
    <name type="scientific">Mycena maculata</name>
    <dbReference type="NCBI Taxonomy" id="230809"/>
    <lineage>
        <taxon>Eukaryota</taxon>
        <taxon>Fungi</taxon>
        <taxon>Dikarya</taxon>
        <taxon>Basidiomycota</taxon>
        <taxon>Agaricomycotina</taxon>
        <taxon>Agaricomycetes</taxon>
        <taxon>Agaricomycetidae</taxon>
        <taxon>Agaricales</taxon>
        <taxon>Marasmiineae</taxon>
        <taxon>Mycenaceae</taxon>
        <taxon>Mycena</taxon>
    </lineage>
</organism>
<evidence type="ECO:0008006" key="4">
    <source>
        <dbReference type="Google" id="ProtNLM"/>
    </source>
</evidence>
<name>A0AAD7NYS3_9AGAR</name>
<evidence type="ECO:0000313" key="3">
    <source>
        <dbReference type="Proteomes" id="UP001215280"/>
    </source>
</evidence>
<protein>
    <recommendedName>
        <fullName evidence="4">F-box domain-containing protein</fullName>
    </recommendedName>
</protein>
<keyword evidence="1" id="KW-0175">Coiled coil</keyword>
<comment type="caution">
    <text evidence="2">The sequence shown here is derived from an EMBL/GenBank/DDBJ whole genome shotgun (WGS) entry which is preliminary data.</text>
</comment>
<proteinExistence type="predicted"/>